<sequence>MNFVAGASTGGGDSPDSSEDMRILANILDSEDHGISSIVVACEQETCQKILSLSMQHLFHVLWTVFTDGMYELVVDVILDWP</sequence>
<evidence type="ECO:0000313" key="1">
    <source>
        <dbReference type="EMBL" id="CAK9875596.1"/>
    </source>
</evidence>
<keyword evidence="2" id="KW-1185">Reference proteome</keyword>
<gene>
    <name evidence="1" type="ORF">CSSPJE1EN2_LOCUS17844</name>
</gene>
<accession>A0ABP1BJ52</accession>
<reference evidence="1" key="1">
    <citation type="submission" date="2024-03" db="EMBL/GenBank/DDBJ databases">
        <authorList>
            <consortium name="ELIXIR-Norway"/>
            <consortium name="Elixir Norway"/>
        </authorList>
    </citation>
    <scope>NUCLEOTIDE SEQUENCE</scope>
</reference>
<organism evidence="1 2">
    <name type="scientific">Sphagnum jensenii</name>
    <dbReference type="NCBI Taxonomy" id="128206"/>
    <lineage>
        <taxon>Eukaryota</taxon>
        <taxon>Viridiplantae</taxon>
        <taxon>Streptophyta</taxon>
        <taxon>Embryophyta</taxon>
        <taxon>Bryophyta</taxon>
        <taxon>Sphagnophytina</taxon>
        <taxon>Sphagnopsida</taxon>
        <taxon>Sphagnales</taxon>
        <taxon>Sphagnaceae</taxon>
        <taxon>Sphagnum</taxon>
    </lineage>
</organism>
<dbReference type="EMBL" id="OZ023705">
    <property type="protein sequence ID" value="CAK9875596.1"/>
    <property type="molecule type" value="Genomic_DNA"/>
</dbReference>
<protein>
    <submittedName>
        <fullName evidence="1">Uncharacterized protein</fullName>
    </submittedName>
</protein>
<name>A0ABP1BJ52_9BRYO</name>
<proteinExistence type="predicted"/>
<dbReference type="Proteomes" id="UP001497522">
    <property type="component" value="Chromosome 4"/>
</dbReference>
<evidence type="ECO:0000313" key="2">
    <source>
        <dbReference type="Proteomes" id="UP001497522"/>
    </source>
</evidence>